<dbReference type="EMBL" id="AEPY01000008">
    <property type="protein sequence ID" value="EFU80156.1"/>
    <property type="molecule type" value="Genomic_DNA"/>
</dbReference>
<organism evidence="1 2">
    <name type="scientific">Mobiluncus curtisii ATCC 51333</name>
    <dbReference type="NCBI Taxonomy" id="887326"/>
    <lineage>
        <taxon>Bacteria</taxon>
        <taxon>Bacillati</taxon>
        <taxon>Actinomycetota</taxon>
        <taxon>Actinomycetes</taxon>
        <taxon>Actinomycetales</taxon>
        <taxon>Actinomycetaceae</taxon>
        <taxon>Mobiluncus</taxon>
    </lineage>
</organism>
<comment type="caution">
    <text evidence="1">The sequence shown here is derived from an EMBL/GenBank/DDBJ whole genome shotgun (WGS) entry which is preliminary data.</text>
</comment>
<sequence length="54" mass="5984">MLPAEPGYSKPVESQGQLALSVSQQLWELPVLREQMVPRGRVAVWGVLVLPETL</sequence>
<dbReference type="Proteomes" id="UP000005573">
    <property type="component" value="Unassembled WGS sequence"/>
</dbReference>
<gene>
    <name evidence="1" type="ORF">HMPREF0388_1074</name>
</gene>
<dbReference type="AlphaFoldDB" id="E6LYY7"/>
<proteinExistence type="predicted"/>
<evidence type="ECO:0000313" key="1">
    <source>
        <dbReference type="EMBL" id="EFU80156.1"/>
    </source>
</evidence>
<protein>
    <submittedName>
        <fullName evidence="1">Uncharacterized protein</fullName>
    </submittedName>
</protein>
<name>E6LYY7_9ACTO</name>
<dbReference type="HOGENOM" id="CLU_3045452_0_0_11"/>
<evidence type="ECO:0000313" key="2">
    <source>
        <dbReference type="Proteomes" id="UP000005573"/>
    </source>
</evidence>
<reference evidence="1 2" key="1">
    <citation type="submission" date="2010-12" db="EMBL/GenBank/DDBJ databases">
        <authorList>
            <person name="Muzny D."/>
            <person name="Qin X."/>
            <person name="Deng J."/>
            <person name="Jiang H."/>
            <person name="Liu Y."/>
            <person name="Qu J."/>
            <person name="Song X.-Z."/>
            <person name="Zhang L."/>
            <person name="Thornton R."/>
            <person name="Coyle M."/>
            <person name="Francisco L."/>
            <person name="Jackson L."/>
            <person name="Javaid M."/>
            <person name="Korchina V."/>
            <person name="Kovar C."/>
            <person name="Mata R."/>
            <person name="Mathew T."/>
            <person name="Ngo R."/>
            <person name="Nguyen L."/>
            <person name="Nguyen N."/>
            <person name="Okwuonu G."/>
            <person name="Ongeri F."/>
            <person name="Pham C."/>
            <person name="Simmons D."/>
            <person name="Wilczek-Boney K."/>
            <person name="Hale W."/>
            <person name="Jakkamsetti A."/>
            <person name="Pham P."/>
            <person name="Ruth R."/>
            <person name="San Lucas F."/>
            <person name="Warren J."/>
            <person name="Zhang J."/>
            <person name="Zhao Z."/>
            <person name="Zhou C."/>
            <person name="Zhu D."/>
            <person name="Lee S."/>
            <person name="Bess C."/>
            <person name="Blankenburg K."/>
            <person name="Forbes L."/>
            <person name="Fu Q."/>
            <person name="Gubbala S."/>
            <person name="Hirani K."/>
            <person name="Jayaseelan J.C."/>
            <person name="Lara F."/>
            <person name="Munidasa M."/>
            <person name="Palculict T."/>
            <person name="Patil S."/>
            <person name="Pu L.-L."/>
            <person name="Saada N."/>
            <person name="Tang L."/>
            <person name="Weissenberger G."/>
            <person name="Zhu Y."/>
            <person name="Hemphill L."/>
            <person name="Shang Y."/>
            <person name="Youmans B."/>
            <person name="Ayvaz T."/>
            <person name="Ross M."/>
            <person name="Santibanez J."/>
            <person name="Aqrawi P."/>
            <person name="Gross S."/>
            <person name="Joshi V."/>
            <person name="Fowler G."/>
            <person name="Nazareth L."/>
            <person name="Reid J."/>
            <person name="Worley K."/>
            <person name="Petrosino J."/>
            <person name="Highlander S."/>
            <person name="Gibbs R."/>
        </authorList>
    </citation>
    <scope>NUCLEOTIDE SEQUENCE [LARGE SCALE GENOMIC DNA]</scope>
    <source>
        <strain evidence="1 2">ATCC 51333</strain>
    </source>
</reference>
<accession>E6LYY7</accession>